<keyword evidence="3" id="KW-1185">Reference proteome</keyword>
<reference evidence="1 3" key="1">
    <citation type="submission" date="2012-11" db="EMBL/GenBank/DDBJ databases">
        <title>Whole genome sequence of Acetobacter indonesiensis 5H-1.</title>
        <authorList>
            <person name="Azuma Y."/>
            <person name="Higashiura N."/>
            <person name="Hirakawa H."/>
            <person name="Matsushita K."/>
        </authorList>
    </citation>
    <scope>NUCLEOTIDE SEQUENCE [LARGE SCALE GENOMIC DNA]</scope>
    <source>
        <strain evidence="1 3">5H-1</strain>
    </source>
</reference>
<dbReference type="Proteomes" id="UP000321104">
    <property type="component" value="Unassembled WGS sequence"/>
</dbReference>
<reference evidence="2 4" key="2">
    <citation type="submission" date="2019-07" db="EMBL/GenBank/DDBJ databases">
        <title>Whole genome shotgun sequence of Acetobacter indonesiensis NBRC 16471.</title>
        <authorList>
            <person name="Hosoyama A."/>
            <person name="Uohara A."/>
            <person name="Ohji S."/>
            <person name="Ichikawa N."/>
        </authorList>
    </citation>
    <scope>NUCLEOTIDE SEQUENCE [LARGE SCALE GENOMIC DNA]</scope>
    <source>
        <strain evidence="2 4">NBRC 16471</strain>
    </source>
</reference>
<name>A0A6N3T9T6_9PROT</name>
<evidence type="ECO:0000313" key="2">
    <source>
        <dbReference type="EMBL" id="GEN04938.1"/>
    </source>
</evidence>
<proteinExistence type="predicted"/>
<protein>
    <submittedName>
        <fullName evidence="2">Uncharacterized protein</fullName>
    </submittedName>
</protein>
<dbReference type="Proteomes" id="UP000032673">
    <property type="component" value="Unassembled WGS sequence"/>
</dbReference>
<accession>A0A6N3T9T6</accession>
<evidence type="ECO:0000313" key="4">
    <source>
        <dbReference type="Proteomes" id="UP000321104"/>
    </source>
</evidence>
<gene>
    <name evidence="1" type="ORF">Abin_158_001</name>
    <name evidence="2" type="ORF">AIN02nite_29630</name>
</gene>
<organism evidence="2 4">
    <name type="scientific">Acetobacter indonesiensis</name>
    <dbReference type="NCBI Taxonomy" id="104101"/>
    <lineage>
        <taxon>Bacteria</taxon>
        <taxon>Pseudomonadati</taxon>
        <taxon>Pseudomonadota</taxon>
        <taxon>Alphaproteobacteria</taxon>
        <taxon>Acetobacterales</taxon>
        <taxon>Acetobacteraceae</taxon>
        <taxon>Acetobacter</taxon>
    </lineage>
</organism>
<dbReference type="EMBL" id="BAMW01000138">
    <property type="protein sequence ID" value="GAN64712.1"/>
    <property type="molecule type" value="Genomic_DNA"/>
</dbReference>
<evidence type="ECO:0000313" key="1">
    <source>
        <dbReference type="EMBL" id="GAN64712.1"/>
    </source>
</evidence>
<sequence length="45" mass="5187">MALKSENKIDISYKLFRFGDSYEEYCQKVGEQCYCPSSNPDATLN</sequence>
<dbReference type="AlphaFoldDB" id="A0A6N3T9T6"/>
<dbReference type="EMBL" id="BJXQ01000053">
    <property type="protein sequence ID" value="GEN04938.1"/>
    <property type="molecule type" value="Genomic_DNA"/>
</dbReference>
<comment type="caution">
    <text evidence="2">The sequence shown here is derived from an EMBL/GenBank/DDBJ whole genome shotgun (WGS) entry which is preliminary data.</text>
</comment>
<evidence type="ECO:0000313" key="3">
    <source>
        <dbReference type="Proteomes" id="UP000032673"/>
    </source>
</evidence>